<dbReference type="PANTHER" id="PTHR13377">
    <property type="entry name" value="PLACENTAL PROTEIN 6"/>
    <property type="match status" value="1"/>
</dbReference>
<dbReference type="GeneID" id="63720327"/>
<protein>
    <recommendedName>
        <fullName evidence="10">Rhomboid family protein</fullName>
    </recommendedName>
</protein>
<feature type="signal peptide" evidence="7">
    <location>
        <begin position="1"/>
        <end position="25"/>
    </location>
</feature>
<comment type="subcellular location">
    <subcellularLocation>
        <location evidence="1">Membrane</location>
        <topology evidence="1">Multi-pass membrane protein</topology>
    </subcellularLocation>
</comment>
<dbReference type="GO" id="GO:0016020">
    <property type="term" value="C:membrane"/>
    <property type="evidence" value="ECO:0007669"/>
    <property type="project" value="UniProtKB-SubCell"/>
</dbReference>
<keyword evidence="9" id="KW-1185">Reference proteome</keyword>
<dbReference type="InterPro" id="IPR013861">
    <property type="entry name" value="TMEM115/Pdh1/Rbl19"/>
</dbReference>
<dbReference type="InParanoid" id="A0A151GF44"/>
<comment type="caution">
    <text evidence="8">The sequence shown here is derived from an EMBL/GenBank/DDBJ whole genome shotgun (WGS) entry which is preliminary data.</text>
</comment>
<sequence>MPPRINIPPVTRALLIALLVQSVLSAAIRYRQWSEKAHIVIPYLTLVPQLSIVYPWTFVTSTLVEGNIFTLAIAGVTLYQGGRYLERAWSSADLAKFLALVSVVPNLLTFSVMFLLFTLTRNESWTLTVISGTVPIQISFLVAFSQLVPAHTVTLFRGILSLRVPRFPLVYVGIVAVLSLTPLLSRAAFWLAVFGFLTSWTYLRFYKSVFPDLDTSQPAALRGDASETFAFAEFFPAPVKPFVATFADHVFDVLVAVRLCTPFSPADMSSSRGDRLLQRGTPGSARAEAERRRAIALKALDQRLNAATGGAGGWPSSQNPSQPTGPTVQTQPQPSTQTAMTSQPGQLLGETKFEPDNHHNDEAGKN</sequence>
<dbReference type="FunCoup" id="A0A151GF44">
    <property type="interactions" value="560"/>
</dbReference>
<dbReference type="InterPro" id="IPR035952">
    <property type="entry name" value="Rhomboid-like_sf"/>
</dbReference>
<dbReference type="AlphaFoldDB" id="A0A151GF44"/>
<dbReference type="Pfam" id="PF08551">
    <property type="entry name" value="DUF1751"/>
    <property type="match status" value="1"/>
</dbReference>
<dbReference type="Gene3D" id="1.20.1540.10">
    <property type="entry name" value="Rhomboid-like"/>
    <property type="match status" value="1"/>
</dbReference>
<name>A0A151GF44_DRECN</name>
<evidence type="ECO:0008006" key="10">
    <source>
        <dbReference type="Google" id="ProtNLM"/>
    </source>
</evidence>
<feature type="region of interest" description="Disordered" evidence="5">
    <location>
        <begin position="267"/>
        <end position="289"/>
    </location>
</feature>
<evidence type="ECO:0000256" key="5">
    <source>
        <dbReference type="SAM" id="MobiDB-lite"/>
    </source>
</evidence>
<keyword evidence="4 6" id="KW-0472">Membrane</keyword>
<feature type="compositionally biased region" description="Basic and acidic residues" evidence="5">
    <location>
        <begin position="351"/>
        <end position="366"/>
    </location>
</feature>
<evidence type="ECO:0000256" key="6">
    <source>
        <dbReference type="SAM" id="Phobius"/>
    </source>
</evidence>
<feature type="transmembrane region" description="Helical" evidence="6">
    <location>
        <begin position="164"/>
        <end position="181"/>
    </location>
</feature>
<organism evidence="8 9">
    <name type="scientific">Drechmeria coniospora</name>
    <name type="common">Nematophagous fungus</name>
    <name type="synonym">Meria coniospora</name>
    <dbReference type="NCBI Taxonomy" id="98403"/>
    <lineage>
        <taxon>Eukaryota</taxon>
        <taxon>Fungi</taxon>
        <taxon>Dikarya</taxon>
        <taxon>Ascomycota</taxon>
        <taxon>Pezizomycotina</taxon>
        <taxon>Sordariomycetes</taxon>
        <taxon>Hypocreomycetidae</taxon>
        <taxon>Hypocreales</taxon>
        <taxon>Ophiocordycipitaceae</taxon>
        <taxon>Drechmeria</taxon>
    </lineage>
</organism>
<dbReference type="SMART" id="SM01160">
    <property type="entry name" value="DUF1751"/>
    <property type="match status" value="1"/>
</dbReference>
<dbReference type="GO" id="GO:0006890">
    <property type="term" value="P:retrograde vesicle-mediated transport, Golgi to endoplasmic reticulum"/>
    <property type="evidence" value="ECO:0007669"/>
    <property type="project" value="InterPro"/>
</dbReference>
<dbReference type="RefSeq" id="XP_040655072.1">
    <property type="nucleotide sequence ID" value="XM_040804968.1"/>
</dbReference>
<evidence type="ECO:0000313" key="8">
    <source>
        <dbReference type="EMBL" id="KYK55720.1"/>
    </source>
</evidence>
<evidence type="ECO:0000256" key="3">
    <source>
        <dbReference type="ARBA" id="ARBA00022989"/>
    </source>
</evidence>
<gene>
    <name evidence="8" type="ORF">DCS_07684</name>
</gene>
<dbReference type="FunFam" id="1.20.1540.10:FF:000004">
    <property type="entry name" value="Transmembrane protein 115"/>
    <property type="match status" value="1"/>
</dbReference>
<keyword evidence="3 6" id="KW-1133">Transmembrane helix</keyword>
<feature type="compositionally biased region" description="Low complexity" evidence="5">
    <location>
        <begin position="320"/>
        <end position="344"/>
    </location>
</feature>
<evidence type="ECO:0000256" key="2">
    <source>
        <dbReference type="ARBA" id="ARBA00022692"/>
    </source>
</evidence>
<reference evidence="8 9" key="1">
    <citation type="journal article" date="2016" name="Sci. Rep.">
        <title>Insights into Adaptations to a Near-Obligate Nematode Endoparasitic Lifestyle from the Finished Genome of Drechmeria coniospora.</title>
        <authorList>
            <person name="Zhang L."/>
            <person name="Zhou Z."/>
            <person name="Guo Q."/>
            <person name="Fokkens L."/>
            <person name="Miskei M."/>
            <person name="Pocsi I."/>
            <person name="Zhang W."/>
            <person name="Chen M."/>
            <person name="Wang L."/>
            <person name="Sun Y."/>
            <person name="Donzelli B.G."/>
            <person name="Gibson D.M."/>
            <person name="Nelson D.R."/>
            <person name="Luo J.G."/>
            <person name="Rep M."/>
            <person name="Liu H."/>
            <person name="Yang S."/>
            <person name="Wang J."/>
            <person name="Krasnoff S.B."/>
            <person name="Xu Y."/>
            <person name="Molnar I."/>
            <person name="Lin M."/>
        </authorList>
    </citation>
    <scope>NUCLEOTIDE SEQUENCE [LARGE SCALE GENOMIC DNA]</scope>
    <source>
        <strain evidence="8 9">ARSEF 6962</strain>
    </source>
</reference>
<keyword evidence="2 6" id="KW-0812">Transmembrane</keyword>
<feature type="transmembrane region" description="Helical" evidence="6">
    <location>
        <begin position="97"/>
        <end position="119"/>
    </location>
</feature>
<dbReference type="SUPFAM" id="SSF144091">
    <property type="entry name" value="Rhomboid-like"/>
    <property type="match status" value="1"/>
</dbReference>
<feature type="region of interest" description="Disordered" evidence="5">
    <location>
        <begin position="306"/>
        <end position="366"/>
    </location>
</feature>
<accession>A0A151GF44</accession>
<keyword evidence="7" id="KW-0732">Signal</keyword>
<proteinExistence type="predicted"/>
<evidence type="ECO:0000313" key="9">
    <source>
        <dbReference type="Proteomes" id="UP000076580"/>
    </source>
</evidence>
<evidence type="ECO:0000256" key="7">
    <source>
        <dbReference type="SAM" id="SignalP"/>
    </source>
</evidence>
<dbReference type="EMBL" id="LAYC01000003">
    <property type="protein sequence ID" value="KYK55720.1"/>
    <property type="molecule type" value="Genomic_DNA"/>
</dbReference>
<dbReference type="PANTHER" id="PTHR13377:SF3">
    <property type="entry name" value="TRANSMEMBRANE PROTEIN 115"/>
    <property type="match status" value="1"/>
</dbReference>
<feature type="chain" id="PRO_5007580536" description="Rhomboid family protein" evidence="7">
    <location>
        <begin position="26"/>
        <end position="366"/>
    </location>
</feature>
<dbReference type="OrthoDB" id="73612at2759"/>
<dbReference type="STRING" id="98403.A0A151GF44"/>
<dbReference type="Proteomes" id="UP000076580">
    <property type="component" value="Chromosome 03"/>
</dbReference>
<evidence type="ECO:0000256" key="4">
    <source>
        <dbReference type="ARBA" id="ARBA00023136"/>
    </source>
</evidence>
<dbReference type="GO" id="GO:0005794">
    <property type="term" value="C:Golgi apparatus"/>
    <property type="evidence" value="ECO:0007669"/>
    <property type="project" value="TreeGrafter"/>
</dbReference>
<evidence type="ECO:0000256" key="1">
    <source>
        <dbReference type="ARBA" id="ARBA00004141"/>
    </source>
</evidence>